<dbReference type="Gene3D" id="1.10.260.40">
    <property type="entry name" value="lambda repressor-like DNA-binding domains"/>
    <property type="match status" value="1"/>
</dbReference>
<dbReference type="Proteomes" id="UP001309299">
    <property type="component" value="Unassembled WGS sequence"/>
</dbReference>
<organism evidence="4 5">
    <name type="scientific">Cutibacterium avidum</name>
    <dbReference type="NCBI Taxonomy" id="33010"/>
    <lineage>
        <taxon>Bacteria</taxon>
        <taxon>Bacillati</taxon>
        <taxon>Actinomycetota</taxon>
        <taxon>Actinomycetes</taxon>
        <taxon>Propionibacteriales</taxon>
        <taxon>Propionibacteriaceae</taxon>
        <taxon>Cutibacterium</taxon>
    </lineage>
</organism>
<accession>A0A3E2DKS4</accession>
<feature type="domain" description="HTH cro/C1-type" evidence="2">
    <location>
        <begin position="11"/>
        <end position="65"/>
    </location>
</feature>
<dbReference type="AlphaFoldDB" id="A0A3E2DKS4"/>
<evidence type="ECO:0000256" key="1">
    <source>
        <dbReference type="ARBA" id="ARBA00007227"/>
    </source>
</evidence>
<dbReference type="InterPro" id="IPR001387">
    <property type="entry name" value="Cro/C1-type_HTH"/>
</dbReference>
<dbReference type="SMART" id="SM00530">
    <property type="entry name" value="HTH_XRE"/>
    <property type="match status" value="1"/>
</dbReference>
<dbReference type="GO" id="GO:0003677">
    <property type="term" value="F:DNA binding"/>
    <property type="evidence" value="ECO:0007669"/>
    <property type="project" value="InterPro"/>
</dbReference>
<dbReference type="RefSeq" id="WP_016667008.1">
    <property type="nucleotide sequence ID" value="NZ_AP024308.1"/>
</dbReference>
<dbReference type="PANTHER" id="PTHR43236:SF1">
    <property type="entry name" value="BLL7220 PROTEIN"/>
    <property type="match status" value="1"/>
</dbReference>
<evidence type="ECO:0000313" key="3">
    <source>
        <dbReference type="EMBL" id="MEH1545943.1"/>
    </source>
</evidence>
<protein>
    <submittedName>
        <fullName evidence="3">XRE family transcriptional regulator</fullName>
    </submittedName>
</protein>
<dbReference type="CDD" id="cd00093">
    <property type="entry name" value="HTH_XRE"/>
    <property type="match status" value="1"/>
</dbReference>
<dbReference type="EMBL" id="NOWI01000003">
    <property type="protein sequence ID" value="RFT45950.1"/>
    <property type="molecule type" value="Genomic_DNA"/>
</dbReference>
<dbReference type="PANTHER" id="PTHR43236">
    <property type="entry name" value="ANTITOXIN HIGA1"/>
    <property type="match status" value="1"/>
</dbReference>
<proteinExistence type="inferred from homology"/>
<reference evidence="4 5" key="1">
    <citation type="submission" date="2017-07" db="EMBL/GenBank/DDBJ databases">
        <authorList>
            <person name="Sun Z.S."/>
            <person name="Albrecht U."/>
            <person name="Echele G."/>
            <person name="Lee C.C."/>
        </authorList>
    </citation>
    <scope>NUCLEOTIDE SEQUENCE [LARGE SCALE GENOMIC DNA]</scope>
    <source>
        <strain evidence="4 5">P16-029</strain>
    </source>
</reference>
<dbReference type="InterPro" id="IPR052345">
    <property type="entry name" value="Rad_response_metalloprotease"/>
</dbReference>
<dbReference type="Pfam" id="PF01381">
    <property type="entry name" value="HTH_3"/>
    <property type="match status" value="1"/>
</dbReference>
<dbReference type="Proteomes" id="UP000259211">
    <property type="component" value="Unassembled WGS sequence"/>
</dbReference>
<sequence>MTDQDLVGQRIRALAELLGMSRTRLAESVGATPAQLSKIESGIQRFPLDLAAAMAEKHGVPLAFFTQNDPAHEAAVPTFRKKARASALDQKRITRLAREAARVFTQASTQTGYKPFVFTDDKDLLDDVEQVALEVRRAAGIADDAPVPNVTRALERQGIAVINGLDPNTERTLDLSGISLPTRHDQRPLVALVSNLPGAVARFTLAHEAAHHIWDQDLPSPITSTKDHRELRAHHFAGAFLLPKQQVIARITEQTTLRGYLPVKADYGVSVGAIIMRCRNLGIISSNRARSLQIQLSSLGWRDPDIEPVPVADERPLLLKQALKRATLTGGPALGTYTGLPPHLVRHWARLDPPTNPADSGADIIDLATRRRHSRTTPAHERHNP</sequence>
<name>A0A3E2DKS4_9ACTN</name>
<dbReference type="InterPro" id="IPR010359">
    <property type="entry name" value="IrrE_HExxH"/>
</dbReference>
<dbReference type="InterPro" id="IPR010982">
    <property type="entry name" value="Lambda_DNA-bd_dom_sf"/>
</dbReference>
<gene>
    <name evidence="4" type="ORF">CHT91_03870</name>
    <name evidence="3" type="ORF">V7F78_02695</name>
</gene>
<evidence type="ECO:0000313" key="4">
    <source>
        <dbReference type="EMBL" id="RFT45950.1"/>
    </source>
</evidence>
<comment type="similarity">
    <text evidence="1">Belongs to the short-chain fatty acyl-CoA assimilation regulator (ScfR) family.</text>
</comment>
<dbReference type="PROSITE" id="PS50943">
    <property type="entry name" value="HTH_CROC1"/>
    <property type="match status" value="1"/>
</dbReference>
<dbReference type="EMBL" id="JBAKUA010000003">
    <property type="protein sequence ID" value="MEH1545943.1"/>
    <property type="molecule type" value="Genomic_DNA"/>
</dbReference>
<reference evidence="3" key="2">
    <citation type="submission" date="2024-02" db="EMBL/GenBank/DDBJ databases">
        <title>Bacterial skin colonization with Propionibacterium avidum as a risk factor for Periprosthetic Joint Infections - a single-center prospective study.</title>
        <authorList>
            <person name="Achermann Y."/>
        </authorList>
    </citation>
    <scope>NUCLEOTIDE SEQUENCE</scope>
    <source>
        <strain evidence="3">PAVI-2017310195</strain>
    </source>
</reference>
<comment type="caution">
    <text evidence="4">The sequence shown here is derived from an EMBL/GenBank/DDBJ whole genome shotgun (WGS) entry which is preliminary data.</text>
</comment>
<evidence type="ECO:0000259" key="2">
    <source>
        <dbReference type="PROSITE" id="PS50943"/>
    </source>
</evidence>
<dbReference type="SUPFAM" id="SSF47413">
    <property type="entry name" value="lambda repressor-like DNA-binding domains"/>
    <property type="match status" value="1"/>
</dbReference>
<dbReference type="Pfam" id="PF06114">
    <property type="entry name" value="Peptidase_M78"/>
    <property type="match status" value="1"/>
</dbReference>
<evidence type="ECO:0000313" key="5">
    <source>
        <dbReference type="Proteomes" id="UP000259211"/>
    </source>
</evidence>